<dbReference type="AlphaFoldDB" id="A0A8H7ZWB0"/>
<dbReference type="GO" id="GO:0005737">
    <property type="term" value="C:cytoplasm"/>
    <property type="evidence" value="ECO:0007669"/>
    <property type="project" value="TreeGrafter"/>
</dbReference>
<comment type="similarity">
    <text evidence="1">Belongs to the synembryn family.</text>
</comment>
<evidence type="ECO:0000256" key="1">
    <source>
        <dbReference type="ARBA" id="ARBA00009049"/>
    </source>
</evidence>
<organism evidence="4 5">
    <name type="scientific">Olpidium bornovanus</name>
    <dbReference type="NCBI Taxonomy" id="278681"/>
    <lineage>
        <taxon>Eukaryota</taxon>
        <taxon>Fungi</taxon>
        <taxon>Fungi incertae sedis</taxon>
        <taxon>Olpidiomycota</taxon>
        <taxon>Olpidiomycotina</taxon>
        <taxon>Olpidiomycetes</taxon>
        <taxon>Olpidiales</taxon>
        <taxon>Olpidiaceae</taxon>
        <taxon>Olpidium</taxon>
    </lineage>
</organism>
<dbReference type="PANTHER" id="PTHR12425">
    <property type="entry name" value="SYNEMBRYN"/>
    <property type="match status" value="1"/>
</dbReference>
<dbReference type="GO" id="GO:0007186">
    <property type="term" value="P:G protein-coupled receptor signaling pathway"/>
    <property type="evidence" value="ECO:0007669"/>
    <property type="project" value="TreeGrafter"/>
</dbReference>
<protein>
    <submittedName>
        <fullName evidence="4">Uncharacterized protein</fullName>
    </submittedName>
</protein>
<evidence type="ECO:0000256" key="3">
    <source>
        <dbReference type="ARBA" id="ARBA00023186"/>
    </source>
</evidence>
<dbReference type="GO" id="GO:0005085">
    <property type="term" value="F:guanyl-nucleotide exchange factor activity"/>
    <property type="evidence" value="ECO:0007669"/>
    <property type="project" value="UniProtKB-KW"/>
</dbReference>
<dbReference type="Proteomes" id="UP000673691">
    <property type="component" value="Unassembled WGS sequence"/>
</dbReference>
<gene>
    <name evidence="4" type="ORF">BJ554DRAFT_7829</name>
</gene>
<name>A0A8H7ZWB0_9FUNG</name>
<evidence type="ECO:0000313" key="5">
    <source>
        <dbReference type="Proteomes" id="UP000673691"/>
    </source>
</evidence>
<evidence type="ECO:0000256" key="2">
    <source>
        <dbReference type="ARBA" id="ARBA00022658"/>
    </source>
</evidence>
<dbReference type="GO" id="GO:0001965">
    <property type="term" value="F:G-protein alpha-subunit binding"/>
    <property type="evidence" value="ECO:0007669"/>
    <property type="project" value="TreeGrafter"/>
</dbReference>
<dbReference type="EMBL" id="JAEFCI010005661">
    <property type="protein sequence ID" value="KAG5460158.1"/>
    <property type="molecule type" value="Genomic_DNA"/>
</dbReference>
<comment type="caution">
    <text evidence="4">The sequence shown here is derived from an EMBL/GenBank/DDBJ whole genome shotgun (WGS) entry which is preliminary data.</text>
</comment>
<evidence type="ECO:0000313" key="4">
    <source>
        <dbReference type="EMBL" id="KAG5460158.1"/>
    </source>
</evidence>
<accession>A0A8H7ZWB0</accession>
<sequence length="180" mass="19837">MEAYSSVAKTDEAKLKAVLTAVQTAPSCSTQGEMGDRVPGDSTLIRIPRVITLLMMHGGILASGPSEKQVEEDSQTSQDALKCLSNCLLQHEECLAEFEKNEGVVLLLQMLKKVFGWCGSEIDLEAEMPIKAHSAMYSTDDLFLYARLLFICTATNSETVHNVVDKYDGVDILNQVWFSQ</sequence>
<proteinExistence type="inferred from homology"/>
<keyword evidence="2" id="KW-0344">Guanine-nucleotide releasing factor</keyword>
<dbReference type="InterPro" id="IPR019318">
    <property type="entry name" value="Gua_nucleotide_exch_fac_Ric8"/>
</dbReference>
<reference evidence="4 5" key="1">
    <citation type="journal article" name="Sci. Rep.">
        <title>Genome-scale phylogenetic analyses confirm Olpidium as the closest living zoosporic fungus to the non-flagellated, terrestrial fungi.</title>
        <authorList>
            <person name="Chang Y."/>
            <person name="Rochon D."/>
            <person name="Sekimoto S."/>
            <person name="Wang Y."/>
            <person name="Chovatia M."/>
            <person name="Sandor L."/>
            <person name="Salamov A."/>
            <person name="Grigoriev I.V."/>
            <person name="Stajich J.E."/>
            <person name="Spatafora J.W."/>
        </authorList>
    </citation>
    <scope>NUCLEOTIDE SEQUENCE [LARGE SCALE GENOMIC DNA]</scope>
    <source>
        <strain evidence="4">S191</strain>
    </source>
</reference>
<dbReference type="PANTHER" id="PTHR12425:SF5">
    <property type="entry name" value="SYNEMBRYN"/>
    <property type="match status" value="1"/>
</dbReference>
<dbReference type="Pfam" id="PF10165">
    <property type="entry name" value="Ric8"/>
    <property type="match status" value="1"/>
</dbReference>
<keyword evidence="3" id="KW-0143">Chaperone</keyword>
<keyword evidence="5" id="KW-1185">Reference proteome</keyword>